<gene>
    <name evidence="1" type="ORF">H8S08_06560</name>
</gene>
<dbReference type="Proteomes" id="UP000636891">
    <property type="component" value="Unassembled WGS sequence"/>
</dbReference>
<evidence type="ECO:0000313" key="1">
    <source>
        <dbReference type="EMBL" id="MBC5616680.1"/>
    </source>
</evidence>
<evidence type="ECO:0000313" key="2">
    <source>
        <dbReference type="Proteomes" id="UP000636891"/>
    </source>
</evidence>
<protein>
    <submittedName>
        <fullName evidence="1">Uncharacterized protein</fullName>
    </submittedName>
</protein>
<accession>A0ABR7CNB5</accession>
<proteinExistence type="predicted"/>
<sequence>MTTVTIDNRSYPCPSAWNEIGWEQFFTLAEYAGQTVGTSATERKAERVLERICGVDPGTVRKIDGRQRKQFADCLGERFFGFPPPFPENPDGNDSTDGFDWNGIRMLFPAPAVDPDGSVVPLAHTTAVELCEATDLYLCDKWRYAPLVVAILCRPEGEPYREQTCRHRAWSMKKLPMDIVLRLYDMLRQAHRYLKRNYPLCYETPRTNGEKTGREGPTWNELLLWAGHFRIDEIEPVRRMNCHDFMDLVQSRIKMNG</sequence>
<reference evidence="1 2" key="1">
    <citation type="submission" date="2020-08" db="EMBL/GenBank/DDBJ databases">
        <title>Genome public.</title>
        <authorList>
            <person name="Liu C."/>
            <person name="Sun Q."/>
        </authorList>
    </citation>
    <scope>NUCLEOTIDE SEQUENCE [LARGE SCALE GENOMIC DNA]</scope>
    <source>
        <strain evidence="1 2">New-7</strain>
    </source>
</reference>
<name>A0ABR7CNB5_9BACT</name>
<dbReference type="EMBL" id="JACOOK010000003">
    <property type="protein sequence ID" value="MBC5616680.1"/>
    <property type="molecule type" value="Genomic_DNA"/>
</dbReference>
<keyword evidence="2" id="KW-1185">Reference proteome</keyword>
<dbReference type="RefSeq" id="WP_101573888.1">
    <property type="nucleotide sequence ID" value="NZ_JACOOK010000003.1"/>
</dbReference>
<organism evidence="1 2">
    <name type="scientific">Alistipes hominis</name>
    <dbReference type="NCBI Taxonomy" id="2763015"/>
    <lineage>
        <taxon>Bacteria</taxon>
        <taxon>Pseudomonadati</taxon>
        <taxon>Bacteroidota</taxon>
        <taxon>Bacteroidia</taxon>
        <taxon>Bacteroidales</taxon>
        <taxon>Rikenellaceae</taxon>
        <taxon>Alistipes</taxon>
    </lineage>
</organism>
<comment type="caution">
    <text evidence="1">The sequence shown here is derived from an EMBL/GenBank/DDBJ whole genome shotgun (WGS) entry which is preliminary data.</text>
</comment>